<dbReference type="RefSeq" id="XP_067921977.1">
    <property type="nucleotide sequence ID" value="XM_068066039.1"/>
</dbReference>
<gene>
    <name evidence="1" type="ORF">CSUI_005872</name>
</gene>
<evidence type="ECO:0000313" key="2">
    <source>
        <dbReference type="Proteomes" id="UP000221165"/>
    </source>
</evidence>
<keyword evidence="2" id="KW-1185">Reference proteome</keyword>
<protein>
    <submittedName>
        <fullName evidence="1">Uncharacterized protein</fullName>
    </submittedName>
</protein>
<accession>A0A2C6KSA2</accession>
<dbReference type="VEuPathDB" id="ToxoDB:CSUI_005872"/>
<reference evidence="1 2" key="1">
    <citation type="journal article" date="2017" name="Int. J. Parasitol.">
        <title>The genome of the protozoan parasite Cystoisospora suis and a reverse vaccinology approach to identify vaccine candidates.</title>
        <authorList>
            <person name="Palmieri N."/>
            <person name="Shrestha A."/>
            <person name="Ruttkowski B."/>
            <person name="Beck T."/>
            <person name="Vogl C."/>
            <person name="Tomley F."/>
            <person name="Blake D.P."/>
            <person name="Joachim A."/>
        </authorList>
    </citation>
    <scope>NUCLEOTIDE SEQUENCE [LARGE SCALE GENOMIC DNA]</scope>
    <source>
        <strain evidence="1 2">Wien I</strain>
    </source>
</reference>
<dbReference type="GeneID" id="94429250"/>
<proteinExistence type="predicted"/>
<dbReference type="EMBL" id="MIGC01002899">
    <property type="protein sequence ID" value="PHJ20287.1"/>
    <property type="molecule type" value="Genomic_DNA"/>
</dbReference>
<dbReference type="Proteomes" id="UP000221165">
    <property type="component" value="Unassembled WGS sequence"/>
</dbReference>
<dbReference type="AlphaFoldDB" id="A0A2C6KSA2"/>
<comment type="caution">
    <text evidence="1">The sequence shown here is derived from an EMBL/GenBank/DDBJ whole genome shotgun (WGS) entry which is preliminary data.</text>
</comment>
<evidence type="ECO:0000313" key="1">
    <source>
        <dbReference type="EMBL" id="PHJ20287.1"/>
    </source>
</evidence>
<sequence>VAACATASVETGDVPARNLCSSARNVFVS</sequence>
<feature type="non-terminal residue" evidence="1">
    <location>
        <position position="1"/>
    </location>
</feature>
<organism evidence="1 2">
    <name type="scientific">Cystoisospora suis</name>
    <dbReference type="NCBI Taxonomy" id="483139"/>
    <lineage>
        <taxon>Eukaryota</taxon>
        <taxon>Sar</taxon>
        <taxon>Alveolata</taxon>
        <taxon>Apicomplexa</taxon>
        <taxon>Conoidasida</taxon>
        <taxon>Coccidia</taxon>
        <taxon>Eucoccidiorida</taxon>
        <taxon>Eimeriorina</taxon>
        <taxon>Sarcocystidae</taxon>
        <taxon>Cystoisospora</taxon>
    </lineage>
</organism>
<name>A0A2C6KSA2_9APIC</name>